<organism evidence="1 2">
    <name type="scientific">Streptomyces achmelvichensis</name>
    <dbReference type="NCBI Taxonomy" id="3134111"/>
    <lineage>
        <taxon>Bacteria</taxon>
        <taxon>Bacillati</taxon>
        <taxon>Actinomycetota</taxon>
        <taxon>Actinomycetes</taxon>
        <taxon>Kitasatosporales</taxon>
        <taxon>Streptomycetaceae</taxon>
        <taxon>Streptomyces</taxon>
    </lineage>
</organism>
<keyword evidence="2" id="KW-1185">Reference proteome</keyword>
<name>A0ACC6PPR8_9ACTN</name>
<proteinExistence type="predicted"/>
<dbReference type="EMBL" id="JBBKAJ010000022">
    <property type="protein sequence ID" value="MEJ8633369.1"/>
    <property type="molecule type" value="Genomic_DNA"/>
</dbReference>
<comment type="caution">
    <text evidence="1">The sequence shown here is derived from an EMBL/GenBank/DDBJ whole genome shotgun (WGS) entry which is preliminary data.</text>
</comment>
<gene>
    <name evidence="1" type="ORF">WKI67_08165</name>
</gene>
<accession>A0ACC6PPR8</accession>
<reference evidence="1" key="1">
    <citation type="submission" date="2024-03" db="EMBL/GenBank/DDBJ databases">
        <title>Novel Streptomyces species of biotechnological and ecological value are a feature of Machair soil.</title>
        <authorList>
            <person name="Prole J.R."/>
            <person name="Goodfellow M."/>
            <person name="Allenby N."/>
            <person name="Ward A.C."/>
        </authorList>
    </citation>
    <scope>NUCLEOTIDE SEQUENCE</scope>
    <source>
        <strain evidence="1">MS2.AVA.5</strain>
    </source>
</reference>
<sequence>MDDETGAAASSPAQRKAAAERIDDARASGQRLIDSLTRLWDGVVEASTMTNIDDEHDPEGATVAFERAQLRDMLSQARADLDDLDRAAERVRTGAYWVCERCGGPIAPERLAARPTATVCITCANKATR</sequence>
<evidence type="ECO:0000313" key="2">
    <source>
        <dbReference type="Proteomes" id="UP001377168"/>
    </source>
</evidence>
<protein>
    <submittedName>
        <fullName evidence="1">TraR/DksA C4-type zinc finger protein</fullName>
    </submittedName>
</protein>
<dbReference type="Proteomes" id="UP001377168">
    <property type="component" value="Unassembled WGS sequence"/>
</dbReference>
<evidence type="ECO:0000313" key="1">
    <source>
        <dbReference type="EMBL" id="MEJ8633369.1"/>
    </source>
</evidence>